<protein>
    <recommendedName>
        <fullName evidence="5">Type I restriction modification DNA specificity domain-containing protein</fullName>
    </recommendedName>
</protein>
<gene>
    <name evidence="3" type="ORF">SSRG_04347</name>
</gene>
<dbReference type="GO" id="GO:0009307">
    <property type="term" value="P:DNA restriction-modification system"/>
    <property type="evidence" value="ECO:0007669"/>
    <property type="project" value="UniProtKB-KW"/>
</dbReference>
<dbReference type="EMBL" id="GG657758">
    <property type="protein sequence ID" value="EFL41543.1"/>
    <property type="molecule type" value="Genomic_DNA"/>
</dbReference>
<dbReference type="Proteomes" id="UP000002968">
    <property type="component" value="Unassembled WGS sequence"/>
</dbReference>
<evidence type="ECO:0000313" key="4">
    <source>
        <dbReference type="Proteomes" id="UP000002968"/>
    </source>
</evidence>
<sequence length="321" mass="35570">MARLKTGQIVMSKLNAWEGGLAVVGEDFSDTYVSPEYPVFSVDEKRAQSAYVKHLLAWPRLWGRLTPRGSMVQRKRTTPATFLATCVPLPDPVEQNRIAGRLDAAMHRIAQVDYLKGTSNNLILQYADALFRSIKQTAPLAEVLLVDDKFVDVESDSTYPVTGICSFGRDLIRRPVIQGSGTAYTRFVQIQAGQIVMSKLNAWEGALAVVGGDFADTYVSPEYPVFSLIESAADSEYLEHLLAWPELWARLTPRGSMFRRKRTTPATLLATEVPLPSLSEQRRIAKQLTLARRVAEGSAAQVEQLATLRRALLDAAFSGRL</sequence>
<name>D9XK04_9ACTN</name>
<keyword evidence="4" id="KW-1185">Reference proteome</keyword>
<keyword evidence="2" id="KW-0238">DNA-binding</keyword>
<evidence type="ECO:0000313" key="3">
    <source>
        <dbReference type="EMBL" id="EFL41543.1"/>
    </source>
</evidence>
<dbReference type="InterPro" id="IPR044946">
    <property type="entry name" value="Restrct_endonuc_typeI_TRD_sf"/>
</dbReference>
<dbReference type="PANTHER" id="PTHR43140:SF1">
    <property type="entry name" value="TYPE I RESTRICTION ENZYME ECOKI SPECIFICITY SUBUNIT"/>
    <property type="match status" value="1"/>
</dbReference>
<dbReference type="InterPro" id="IPR051212">
    <property type="entry name" value="Type-I_RE_S_subunit"/>
</dbReference>
<dbReference type="HOGENOM" id="CLU_865774_0_0_11"/>
<evidence type="ECO:0000256" key="1">
    <source>
        <dbReference type="ARBA" id="ARBA00022747"/>
    </source>
</evidence>
<dbReference type="Gene3D" id="3.90.220.20">
    <property type="entry name" value="DNA methylase specificity domains"/>
    <property type="match status" value="2"/>
</dbReference>
<dbReference type="PANTHER" id="PTHR43140">
    <property type="entry name" value="TYPE-1 RESTRICTION ENZYME ECOKI SPECIFICITY PROTEIN"/>
    <property type="match status" value="1"/>
</dbReference>
<proteinExistence type="predicted"/>
<evidence type="ECO:0000256" key="2">
    <source>
        <dbReference type="ARBA" id="ARBA00023125"/>
    </source>
</evidence>
<dbReference type="STRING" id="467200.SSRG_04347"/>
<organism evidence="3 4">
    <name type="scientific">Streptomyces griseoflavus Tu4000</name>
    <dbReference type="NCBI Taxonomy" id="467200"/>
    <lineage>
        <taxon>Bacteria</taxon>
        <taxon>Bacillati</taxon>
        <taxon>Actinomycetota</taxon>
        <taxon>Actinomycetes</taxon>
        <taxon>Kitasatosporales</taxon>
        <taxon>Streptomycetaceae</taxon>
        <taxon>Streptomyces</taxon>
    </lineage>
</organism>
<evidence type="ECO:0008006" key="5">
    <source>
        <dbReference type="Google" id="ProtNLM"/>
    </source>
</evidence>
<dbReference type="AlphaFoldDB" id="D9XK04"/>
<accession>D9XK04</accession>
<dbReference type="GO" id="GO:0003677">
    <property type="term" value="F:DNA binding"/>
    <property type="evidence" value="ECO:0007669"/>
    <property type="project" value="UniProtKB-KW"/>
</dbReference>
<dbReference type="SUPFAM" id="SSF116734">
    <property type="entry name" value="DNA methylase specificity domain"/>
    <property type="match status" value="2"/>
</dbReference>
<keyword evidence="1" id="KW-0680">Restriction system</keyword>
<reference evidence="3" key="1">
    <citation type="submission" date="2009-02" db="EMBL/GenBank/DDBJ databases">
        <title>Annotation of Streptomyces griseoflavus strain Tu4000.</title>
        <authorList>
            <consortium name="The Broad Institute Genome Sequencing Platform"/>
            <consortium name="Broad Institute Microbial Sequencing Center"/>
            <person name="Fischbach M."/>
            <person name="Godfrey P."/>
            <person name="Ward D."/>
            <person name="Young S."/>
            <person name="Zeng Q."/>
            <person name="Koehrsen M."/>
            <person name="Alvarado L."/>
            <person name="Berlin A.M."/>
            <person name="Bochicchio J."/>
            <person name="Borenstein D."/>
            <person name="Chapman S.B."/>
            <person name="Chen Z."/>
            <person name="Engels R."/>
            <person name="Freedman E."/>
            <person name="Gellesch M."/>
            <person name="Goldberg J."/>
            <person name="Griggs A."/>
            <person name="Gujja S."/>
            <person name="Heilman E.R."/>
            <person name="Heiman D.I."/>
            <person name="Hepburn T.A."/>
            <person name="Howarth C."/>
            <person name="Jen D."/>
            <person name="Larson L."/>
            <person name="Lewis B."/>
            <person name="Mehta T."/>
            <person name="Park D."/>
            <person name="Pearson M."/>
            <person name="Richards J."/>
            <person name="Roberts A."/>
            <person name="Saif S."/>
            <person name="Shea T.D."/>
            <person name="Shenoy N."/>
            <person name="Sisk P."/>
            <person name="Stolte C."/>
            <person name="Sykes S.N."/>
            <person name="Thomson T."/>
            <person name="Walk T."/>
            <person name="White J."/>
            <person name="Yandava C."/>
            <person name="Straight P."/>
            <person name="Clardy J."/>
            <person name="Hung D."/>
            <person name="Kolter R."/>
            <person name="Mekalanos J."/>
            <person name="Walker S."/>
            <person name="Walsh C.T."/>
            <person name="Wieland-Brown L.C."/>
            <person name="Haas B."/>
            <person name="Nusbaum C."/>
            <person name="Birren B."/>
        </authorList>
    </citation>
    <scope>NUCLEOTIDE SEQUENCE [LARGE SCALE GENOMIC DNA]</scope>
    <source>
        <strain evidence="3">Tu4000</strain>
    </source>
</reference>
<dbReference type="REBASE" id="32746">
    <property type="entry name" value="S.SgrTORF4346P"/>
</dbReference>